<accession>A0AA38MRG5</accession>
<gene>
    <name evidence="4" type="ORF">Zmor_000420</name>
</gene>
<reference evidence="4" key="1">
    <citation type="journal article" date="2023" name="G3 (Bethesda)">
        <title>Whole genome assemblies of Zophobas morio and Tenebrio molitor.</title>
        <authorList>
            <person name="Kaur S."/>
            <person name="Stinson S.A."/>
            <person name="diCenzo G.C."/>
        </authorList>
    </citation>
    <scope>NUCLEOTIDE SEQUENCE</scope>
    <source>
        <strain evidence="4">QUZm001</strain>
    </source>
</reference>
<keyword evidence="2" id="KW-0472">Membrane</keyword>
<evidence type="ECO:0000256" key="3">
    <source>
        <dbReference type="SAM" id="SignalP"/>
    </source>
</evidence>
<protein>
    <recommendedName>
        <fullName evidence="6">Vesicular, overexpressed in cancer, prosurvival protein 1</fullName>
    </recommendedName>
</protein>
<organism evidence="4 5">
    <name type="scientific">Zophobas morio</name>
    <dbReference type="NCBI Taxonomy" id="2755281"/>
    <lineage>
        <taxon>Eukaryota</taxon>
        <taxon>Metazoa</taxon>
        <taxon>Ecdysozoa</taxon>
        <taxon>Arthropoda</taxon>
        <taxon>Hexapoda</taxon>
        <taxon>Insecta</taxon>
        <taxon>Pterygota</taxon>
        <taxon>Neoptera</taxon>
        <taxon>Endopterygota</taxon>
        <taxon>Coleoptera</taxon>
        <taxon>Polyphaga</taxon>
        <taxon>Cucujiformia</taxon>
        <taxon>Tenebrionidae</taxon>
        <taxon>Zophobas</taxon>
    </lineage>
</organism>
<evidence type="ECO:0000313" key="4">
    <source>
        <dbReference type="EMBL" id="KAJ3664884.1"/>
    </source>
</evidence>
<dbReference type="AlphaFoldDB" id="A0AA38MRG5"/>
<sequence length="205" mass="23113">MLQKVMSCVEILFMLFYLRFGLVEAEDSICIVFREDNPHLPPFSGDEHSRLRVDYCSPKQKCCKTGCCSKENPVGYILFFGILIAGGLIYCCFRLCCNKCNENFFNDRSTQHEISPLRTNNQPEQSRNDENSQPGNYSGSQNRIYLASVPNEQEVHVENNSDPVTPPPSYDDAVCAPSAPPDPTLSLLRQENKIPSYEDVTSGKK</sequence>
<feature type="region of interest" description="Disordered" evidence="1">
    <location>
        <begin position="113"/>
        <end position="141"/>
    </location>
</feature>
<dbReference type="EMBL" id="JALNTZ010000001">
    <property type="protein sequence ID" value="KAJ3664884.1"/>
    <property type="molecule type" value="Genomic_DNA"/>
</dbReference>
<keyword evidence="3" id="KW-0732">Signal</keyword>
<evidence type="ECO:0000313" key="5">
    <source>
        <dbReference type="Proteomes" id="UP001168821"/>
    </source>
</evidence>
<feature type="compositionally biased region" description="Polar residues" evidence="1">
    <location>
        <begin position="117"/>
        <end position="141"/>
    </location>
</feature>
<feature type="region of interest" description="Disordered" evidence="1">
    <location>
        <begin position="153"/>
        <end position="205"/>
    </location>
</feature>
<proteinExistence type="predicted"/>
<evidence type="ECO:0000256" key="2">
    <source>
        <dbReference type="SAM" id="Phobius"/>
    </source>
</evidence>
<comment type="caution">
    <text evidence="4">The sequence shown here is derived from an EMBL/GenBank/DDBJ whole genome shotgun (WGS) entry which is preliminary data.</text>
</comment>
<keyword evidence="2" id="KW-1133">Transmembrane helix</keyword>
<name>A0AA38MRG5_9CUCU</name>
<keyword evidence="5" id="KW-1185">Reference proteome</keyword>
<feature type="signal peptide" evidence="3">
    <location>
        <begin position="1"/>
        <end position="25"/>
    </location>
</feature>
<keyword evidence="2" id="KW-0812">Transmembrane</keyword>
<dbReference type="Proteomes" id="UP001168821">
    <property type="component" value="Unassembled WGS sequence"/>
</dbReference>
<evidence type="ECO:0000256" key="1">
    <source>
        <dbReference type="SAM" id="MobiDB-lite"/>
    </source>
</evidence>
<feature type="chain" id="PRO_5041385845" description="Vesicular, overexpressed in cancer, prosurvival protein 1" evidence="3">
    <location>
        <begin position="26"/>
        <end position="205"/>
    </location>
</feature>
<evidence type="ECO:0008006" key="6">
    <source>
        <dbReference type="Google" id="ProtNLM"/>
    </source>
</evidence>
<feature type="transmembrane region" description="Helical" evidence="2">
    <location>
        <begin position="74"/>
        <end position="93"/>
    </location>
</feature>